<dbReference type="InterPro" id="IPR013083">
    <property type="entry name" value="Znf_RING/FYVE/PHD"/>
</dbReference>
<feature type="domain" description="QLQ" evidence="8">
    <location>
        <begin position="105"/>
        <end position="140"/>
    </location>
</feature>
<dbReference type="PROSITE" id="PS50089">
    <property type="entry name" value="ZF_RING_2"/>
    <property type="match status" value="1"/>
</dbReference>
<dbReference type="EMBL" id="PKPP01005209">
    <property type="protein sequence ID" value="PWA61004.1"/>
    <property type="molecule type" value="Genomic_DNA"/>
</dbReference>
<dbReference type="Proteomes" id="UP000245207">
    <property type="component" value="Unassembled WGS sequence"/>
</dbReference>
<feature type="domain" description="RING-type" evidence="7">
    <location>
        <begin position="922"/>
        <end position="964"/>
    </location>
</feature>
<dbReference type="Pfam" id="PF13639">
    <property type="entry name" value="zf-RING_2"/>
    <property type="match status" value="1"/>
</dbReference>
<organism evidence="10 11">
    <name type="scientific">Artemisia annua</name>
    <name type="common">Sweet wormwood</name>
    <dbReference type="NCBI Taxonomy" id="35608"/>
    <lineage>
        <taxon>Eukaryota</taxon>
        <taxon>Viridiplantae</taxon>
        <taxon>Streptophyta</taxon>
        <taxon>Embryophyta</taxon>
        <taxon>Tracheophyta</taxon>
        <taxon>Spermatophyta</taxon>
        <taxon>Magnoliopsida</taxon>
        <taxon>eudicotyledons</taxon>
        <taxon>Gunneridae</taxon>
        <taxon>Pentapetalae</taxon>
        <taxon>asterids</taxon>
        <taxon>campanulids</taxon>
        <taxon>Asterales</taxon>
        <taxon>Asteraceae</taxon>
        <taxon>Asteroideae</taxon>
        <taxon>Anthemideae</taxon>
        <taxon>Artemisiinae</taxon>
        <taxon>Artemisia</taxon>
    </lineage>
</organism>
<feature type="short sequence motif" description="Bipartite nuclear localization signal" evidence="5">
    <location>
        <begin position="539"/>
        <end position="549"/>
    </location>
</feature>
<evidence type="ECO:0000259" key="8">
    <source>
        <dbReference type="PROSITE" id="PS51666"/>
    </source>
</evidence>
<dbReference type="SUPFAM" id="SSF57850">
    <property type="entry name" value="RING/U-box"/>
    <property type="match status" value="1"/>
</dbReference>
<feature type="short sequence motif" description="Bipartite nuclear localization signal" evidence="5">
    <location>
        <begin position="191"/>
        <end position="201"/>
    </location>
</feature>
<evidence type="ECO:0000259" key="7">
    <source>
        <dbReference type="PROSITE" id="PS50089"/>
    </source>
</evidence>
<feature type="compositionally biased region" description="Basic and acidic residues" evidence="6">
    <location>
        <begin position="1"/>
        <end position="12"/>
    </location>
</feature>
<keyword evidence="3 5" id="KW-0539">Nucleus</keyword>
<gene>
    <name evidence="10" type="ORF">CTI12_AA377370</name>
</gene>
<comment type="caution">
    <text evidence="10">The sequence shown here is derived from an EMBL/GenBank/DDBJ whole genome shotgun (WGS) entry which is preliminary data.</text>
</comment>
<dbReference type="GO" id="GO:0006351">
    <property type="term" value="P:DNA-templated transcription"/>
    <property type="evidence" value="ECO:0007669"/>
    <property type="project" value="InterPro"/>
</dbReference>
<evidence type="ECO:0000256" key="5">
    <source>
        <dbReference type="PROSITE-ProRule" id="PRU01002"/>
    </source>
</evidence>
<feature type="short sequence motif" description="Bipartite nuclear localization signal" evidence="5">
    <location>
        <begin position="567"/>
        <end position="574"/>
    </location>
</feature>
<dbReference type="Pfam" id="PF08880">
    <property type="entry name" value="QLQ"/>
    <property type="match status" value="1"/>
</dbReference>
<dbReference type="PROSITE" id="PS51667">
    <property type="entry name" value="WRC"/>
    <property type="match status" value="2"/>
</dbReference>
<keyword evidence="4" id="KW-0863">Zinc-finger</keyword>
<dbReference type="OrthoDB" id="1927209at2759"/>
<dbReference type="GO" id="GO:0008270">
    <property type="term" value="F:zinc ion binding"/>
    <property type="evidence" value="ECO:0007669"/>
    <property type="project" value="UniProtKB-KW"/>
</dbReference>
<keyword evidence="4" id="KW-0862">Zinc</keyword>
<keyword evidence="4" id="KW-0479">Metal-binding</keyword>
<dbReference type="GO" id="GO:0005524">
    <property type="term" value="F:ATP binding"/>
    <property type="evidence" value="ECO:0007669"/>
    <property type="project" value="InterPro"/>
</dbReference>
<dbReference type="Gene3D" id="3.30.40.10">
    <property type="entry name" value="Zinc/RING finger domain, C3HC4 (zinc finger)"/>
    <property type="match status" value="1"/>
</dbReference>
<evidence type="ECO:0000256" key="4">
    <source>
        <dbReference type="PROSITE-ProRule" id="PRU00175"/>
    </source>
</evidence>
<dbReference type="Pfam" id="PF08879">
    <property type="entry name" value="WRC"/>
    <property type="match status" value="2"/>
</dbReference>
<evidence type="ECO:0000256" key="6">
    <source>
        <dbReference type="SAM" id="MobiDB-lite"/>
    </source>
</evidence>
<feature type="domain" description="WRC" evidence="9">
    <location>
        <begin position="186"/>
        <end position="230"/>
    </location>
</feature>
<name>A0A2U1MIF3_ARTAN</name>
<evidence type="ECO:0000256" key="2">
    <source>
        <dbReference type="ARBA" id="ARBA00008122"/>
    </source>
</evidence>
<dbReference type="InterPro" id="IPR031137">
    <property type="entry name" value="GRF"/>
</dbReference>
<evidence type="ECO:0000259" key="9">
    <source>
        <dbReference type="PROSITE" id="PS51667"/>
    </source>
</evidence>
<comment type="similarity">
    <text evidence="2">Belongs to the GRF family.</text>
</comment>
<dbReference type="GO" id="GO:0006355">
    <property type="term" value="P:regulation of DNA-templated transcription"/>
    <property type="evidence" value="ECO:0007669"/>
    <property type="project" value="InterPro"/>
</dbReference>
<dbReference type="CDD" id="cd16461">
    <property type="entry name" value="RING-H2_EL5-like"/>
    <property type="match status" value="1"/>
</dbReference>
<evidence type="ECO:0000256" key="1">
    <source>
        <dbReference type="ARBA" id="ARBA00004123"/>
    </source>
</evidence>
<dbReference type="GO" id="GO:0099402">
    <property type="term" value="P:plant organ development"/>
    <property type="evidence" value="ECO:0007669"/>
    <property type="project" value="UniProtKB-ARBA"/>
</dbReference>
<dbReference type="AlphaFoldDB" id="A0A2U1MIF3"/>
<dbReference type="SMART" id="SM00184">
    <property type="entry name" value="RING"/>
    <property type="match status" value="1"/>
</dbReference>
<accession>A0A2U1MIF3</accession>
<keyword evidence="11" id="KW-1185">Reference proteome</keyword>
<dbReference type="SMART" id="SM00951">
    <property type="entry name" value="QLQ"/>
    <property type="match status" value="1"/>
</dbReference>
<feature type="domain" description="WRC" evidence="9">
    <location>
        <begin position="534"/>
        <end position="578"/>
    </location>
</feature>
<dbReference type="InterPro" id="IPR014978">
    <property type="entry name" value="Gln-Leu-Gln_QLQ"/>
</dbReference>
<dbReference type="PANTHER" id="PTHR31602:SF42">
    <property type="entry name" value="GROWTH-REGULATING FACTOR 2"/>
    <property type="match status" value="1"/>
</dbReference>
<feature type="short sequence motif" description="Bipartite nuclear localization signal" evidence="5">
    <location>
        <begin position="219"/>
        <end position="226"/>
    </location>
</feature>
<proteinExistence type="inferred from homology"/>
<feature type="region of interest" description="Disordered" evidence="6">
    <location>
        <begin position="1"/>
        <end position="33"/>
    </location>
</feature>
<evidence type="ECO:0000313" key="10">
    <source>
        <dbReference type="EMBL" id="PWA61004.1"/>
    </source>
</evidence>
<sequence length="993" mass="106976">MFIKQHRSDDQQQHFVLPSSKSSRTEYFDQPNKTMSMRSDPMLSLSAPDANNMLSFSSSDTTKDANQTSLFSFYQPTNAYIRNTGYGSSGIQTGMHMSISRYKGPFTPSQWMELEHQALIYKHFVANVPVPAHLLNPIRNSLNTLLFSGSSSSASYAPNSLSGFLLFGHEDGWGTFQLGFSGGNSDPEPGRCRRTDGKKWRCSRDAVPDQKYCERHINRGRHRSRKPVESQIGHAVSGPTALKVGPVISSSTIPVSNTRASATVIANATAHNQFKTMDIPISRTQELQAFAINSSSDSLMYPANYNSLLDHSAPNSNPIPHFVDEWSKDQSLKSDWTQLSMSIPMAASDFSSSSNSPAQEKLAVPPLSLTTEFELDSTHKQASNWIPISWGNSMGGGGPLGEVLNQTSSSSGVKSKDASSGSEMWDAVNYHMGTSPTGVLQKTTFVSLSNSSSGGSPKGNKTGVHVGVCDELLLSTLASVKSAEEIFGDEANVRKVGFVMINVSGTLAPSGFLLFGHEDGWGTFQLGFSGGNSDPEPGRCRRTDGKKWRCSRDAVPDQKYCERHINRGRHRSRKPVESQIGHAVSGPTALKVGPVISSSTIPVSNTRASATVIANATAHNQFKTMDIPISRTQELQAFAINSSSDSLMYPANYNSLLDHSAPNSNPIPHFVDEWSKDQSLKPDWTQLSMSIPMAASDFSSSSNSPAQEKLAVPPLSLTTEFELDSTHKQASNWIPISWGNSMGGGGPLGEVLNQTSSSSGVKSKDASSGSEMWDAVNYHIGTSPTGVLQKTTFVSLSNSSSGGSPKGNKTGVHVGVCDELLLSTLASVKSAEEIFVEEANVRKVGFVMINVSGTMAPVARCTWIRRISGIIISGGTHHAPPVPGSGSANKGLKKKILKTLPKVTYSLATASTECDYKVSDCCAICLTEFEDGDEIRVLPTCKHVFHVTCIDTWFGSHSSCPSCRQILTPAPRCRKCGELPLSPAEVAGDRFLP</sequence>
<evidence type="ECO:0000313" key="11">
    <source>
        <dbReference type="Proteomes" id="UP000245207"/>
    </source>
</evidence>
<comment type="subcellular location">
    <subcellularLocation>
        <location evidence="1 5">Nucleus</location>
    </subcellularLocation>
</comment>
<reference evidence="10 11" key="1">
    <citation type="journal article" date="2018" name="Mol. Plant">
        <title>The genome of Artemisia annua provides insight into the evolution of Asteraceae family and artemisinin biosynthesis.</title>
        <authorList>
            <person name="Shen Q."/>
            <person name="Zhang L."/>
            <person name="Liao Z."/>
            <person name="Wang S."/>
            <person name="Yan T."/>
            <person name="Shi P."/>
            <person name="Liu M."/>
            <person name="Fu X."/>
            <person name="Pan Q."/>
            <person name="Wang Y."/>
            <person name="Lv Z."/>
            <person name="Lu X."/>
            <person name="Zhang F."/>
            <person name="Jiang W."/>
            <person name="Ma Y."/>
            <person name="Chen M."/>
            <person name="Hao X."/>
            <person name="Li L."/>
            <person name="Tang Y."/>
            <person name="Lv G."/>
            <person name="Zhou Y."/>
            <person name="Sun X."/>
            <person name="Brodelius P.E."/>
            <person name="Rose J.K.C."/>
            <person name="Tang K."/>
        </authorList>
    </citation>
    <scope>NUCLEOTIDE SEQUENCE [LARGE SCALE GENOMIC DNA]</scope>
    <source>
        <strain evidence="11">cv. Huhao1</strain>
        <tissue evidence="10">Leaf</tissue>
    </source>
</reference>
<dbReference type="GO" id="GO:0005634">
    <property type="term" value="C:nucleus"/>
    <property type="evidence" value="ECO:0007669"/>
    <property type="project" value="UniProtKB-SubCell"/>
</dbReference>
<dbReference type="PANTHER" id="PTHR31602">
    <property type="entry name" value="GROWTH-REGULATING FACTOR 5"/>
    <property type="match status" value="1"/>
</dbReference>
<dbReference type="PROSITE" id="PS51666">
    <property type="entry name" value="QLQ"/>
    <property type="match status" value="1"/>
</dbReference>
<evidence type="ECO:0000256" key="3">
    <source>
        <dbReference type="ARBA" id="ARBA00023242"/>
    </source>
</evidence>
<dbReference type="InterPro" id="IPR014977">
    <property type="entry name" value="WRC_dom"/>
</dbReference>
<protein>
    <submittedName>
        <fullName evidence="10">Glutamine-Leucine-Glutamine, QLQ</fullName>
    </submittedName>
</protein>
<dbReference type="InterPro" id="IPR001841">
    <property type="entry name" value="Znf_RING"/>
</dbReference>
<dbReference type="STRING" id="35608.A0A2U1MIF3"/>